<dbReference type="PANTHER" id="PTHR30290">
    <property type="entry name" value="PERIPLASMIC BINDING COMPONENT OF ABC TRANSPORTER"/>
    <property type="match status" value="1"/>
</dbReference>
<keyword evidence="4" id="KW-0812">Transmembrane</keyword>
<keyword evidence="3" id="KW-0732">Signal</keyword>
<comment type="caution">
    <text evidence="6">The sequence shown here is derived from an EMBL/GenBank/DDBJ whole genome shotgun (WGS) entry which is preliminary data.</text>
</comment>
<dbReference type="AlphaFoldDB" id="A0A9D6DQV7"/>
<dbReference type="GO" id="GO:0015833">
    <property type="term" value="P:peptide transport"/>
    <property type="evidence" value="ECO:0007669"/>
    <property type="project" value="TreeGrafter"/>
</dbReference>
<feature type="non-terminal residue" evidence="6">
    <location>
        <position position="203"/>
    </location>
</feature>
<evidence type="ECO:0000313" key="7">
    <source>
        <dbReference type="Proteomes" id="UP000786662"/>
    </source>
</evidence>
<reference evidence="6" key="1">
    <citation type="submission" date="2020-07" db="EMBL/GenBank/DDBJ databases">
        <title>Huge and variable diversity of episymbiotic CPR bacteria and DPANN archaea in groundwater ecosystems.</title>
        <authorList>
            <person name="He C.Y."/>
            <person name="Keren R."/>
            <person name="Whittaker M."/>
            <person name="Farag I.F."/>
            <person name="Doudna J."/>
            <person name="Cate J.H.D."/>
            <person name="Banfield J.F."/>
        </authorList>
    </citation>
    <scope>NUCLEOTIDE SEQUENCE</scope>
    <source>
        <strain evidence="6">NC_groundwater_191_Ag_S-0.1um_45_8</strain>
    </source>
</reference>
<dbReference type="Proteomes" id="UP000786662">
    <property type="component" value="Unassembled WGS sequence"/>
</dbReference>
<dbReference type="InterPro" id="IPR039424">
    <property type="entry name" value="SBP_5"/>
</dbReference>
<dbReference type="InterPro" id="IPR000914">
    <property type="entry name" value="SBP_5_dom"/>
</dbReference>
<dbReference type="Gene3D" id="3.90.76.10">
    <property type="entry name" value="Dipeptide-binding Protein, Domain 1"/>
    <property type="match status" value="1"/>
</dbReference>
<accession>A0A9D6DQV7</accession>
<feature type="domain" description="Solute-binding protein family 5" evidence="5">
    <location>
        <begin position="114"/>
        <end position="199"/>
    </location>
</feature>
<dbReference type="PANTHER" id="PTHR30290:SF9">
    <property type="entry name" value="OLIGOPEPTIDE-BINDING PROTEIN APPA"/>
    <property type="match status" value="1"/>
</dbReference>
<sequence>MITSLLKKIARRTSFLRSLSTNHWRHLLRNLSEKEINWVLFWLGLAALSALFLSGYDYWILRSPAPAEGGAYTEGLMGEPRYLNPAISSASEVDRDITTLVFSGLVKHDKSGRIVPDLAASYEIKDGGKTYEFTLRENLTWPDKKPFTADDVVFTINLIKDPKYQSPLRNNWQGVRVEKIDDRRLTMKLPVQYEPFLENATVG</sequence>
<proteinExistence type="inferred from homology"/>
<organism evidence="6 7">
    <name type="scientific">Candidatus Sungiibacteriota bacterium</name>
    <dbReference type="NCBI Taxonomy" id="2750080"/>
    <lineage>
        <taxon>Bacteria</taxon>
        <taxon>Candidatus Sungiibacteriota</taxon>
    </lineage>
</organism>
<dbReference type="EMBL" id="JACOYY010000041">
    <property type="protein sequence ID" value="MBI2052319.1"/>
    <property type="molecule type" value="Genomic_DNA"/>
</dbReference>
<evidence type="ECO:0000256" key="4">
    <source>
        <dbReference type="SAM" id="Phobius"/>
    </source>
</evidence>
<evidence type="ECO:0000259" key="5">
    <source>
        <dbReference type="Pfam" id="PF00496"/>
    </source>
</evidence>
<dbReference type="GO" id="GO:1904680">
    <property type="term" value="F:peptide transmembrane transporter activity"/>
    <property type="evidence" value="ECO:0007669"/>
    <property type="project" value="TreeGrafter"/>
</dbReference>
<evidence type="ECO:0000313" key="6">
    <source>
        <dbReference type="EMBL" id="MBI2052319.1"/>
    </source>
</evidence>
<dbReference type="Gene3D" id="3.40.190.10">
    <property type="entry name" value="Periplasmic binding protein-like II"/>
    <property type="match status" value="1"/>
</dbReference>
<name>A0A9D6DQV7_9BACT</name>
<gene>
    <name evidence="6" type="ORF">HYT38_01395</name>
</gene>
<comment type="similarity">
    <text evidence="1">Belongs to the bacterial solute-binding protein 5 family.</text>
</comment>
<keyword evidence="4" id="KW-0472">Membrane</keyword>
<keyword evidence="4" id="KW-1133">Transmembrane helix</keyword>
<evidence type="ECO:0000256" key="1">
    <source>
        <dbReference type="ARBA" id="ARBA00005695"/>
    </source>
</evidence>
<evidence type="ECO:0000256" key="3">
    <source>
        <dbReference type="ARBA" id="ARBA00022729"/>
    </source>
</evidence>
<evidence type="ECO:0000256" key="2">
    <source>
        <dbReference type="ARBA" id="ARBA00022448"/>
    </source>
</evidence>
<keyword evidence="2" id="KW-0813">Transport</keyword>
<dbReference type="Pfam" id="PF00496">
    <property type="entry name" value="SBP_bac_5"/>
    <property type="match status" value="1"/>
</dbReference>
<dbReference type="SUPFAM" id="SSF53850">
    <property type="entry name" value="Periplasmic binding protein-like II"/>
    <property type="match status" value="1"/>
</dbReference>
<feature type="transmembrane region" description="Helical" evidence="4">
    <location>
        <begin position="36"/>
        <end position="56"/>
    </location>
</feature>
<protein>
    <recommendedName>
        <fullName evidence="5">Solute-binding protein family 5 domain-containing protein</fullName>
    </recommendedName>
</protein>